<dbReference type="STRING" id="1108050.A0A0B7FDF5"/>
<evidence type="ECO:0000259" key="3">
    <source>
        <dbReference type="Pfam" id="PF01926"/>
    </source>
</evidence>
<feature type="compositionally biased region" description="Polar residues" evidence="2">
    <location>
        <begin position="42"/>
        <end position="57"/>
    </location>
</feature>
<dbReference type="GO" id="GO:0005525">
    <property type="term" value="F:GTP binding"/>
    <property type="evidence" value="ECO:0007669"/>
    <property type="project" value="InterPro"/>
</dbReference>
<dbReference type="Proteomes" id="UP000059188">
    <property type="component" value="Unassembled WGS sequence"/>
</dbReference>
<dbReference type="EMBL" id="LN679255">
    <property type="protein sequence ID" value="CEL54218.1"/>
    <property type="molecule type" value="Genomic_DNA"/>
</dbReference>
<feature type="coiled-coil region" evidence="1">
    <location>
        <begin position="321"/>
        <end position="348"/>
    </location>
</feature>
<gene>
    <name evidence="4" type="ORF">RSOLAG1IB_11616</name>
</gene>
<dbReference type="AlphaFoldDB" id="A0A0B7FDF5"/>
<evidence type="ECO:0000313" key="4">
    <source>
        <dbReference type="EMBL" id="CEL54218.1"/>
    </source>
</evidence>
<dbReference type="Gene3D" id="3.40.50.300">
    <property type="entry name" value="P-loop containing nucleotide triphosphate hydrolases"/>
    <property type="match status" value="1"/>
</dbReference>
<feature type="compositionally biased region" description="Polar residues" evidence="2">
    <location>
        <begin position="1"/>
        <end position="33"/>
    </location>
</feature>
<accession>A0A0B7FDF5</accession>
<sequence length="641" mass="70774">MAGTKPGSQKSIKSTRANASQAPIKPSTSSSRPAQDPKQANRKTSGTKVARDTSTPLVDSDKATVKDNAVYVPILILGAQGSGKSSLINAAFGKNVRELSNGFELATQDFHFVTLGSGRYKFMLVDSPGFDNTSFSDAEVMTRLIRFLCCGKALAPVTGVIYVHPQEGYLGSGILKRNMLLLRSLLGDSFLNRLTVLLVHRPKGEVNHQKILAPLLDSRSPFRTLYDLGARVETISLETQPVRDLLLSFAEKGPEFMSVQNELSRSGRMPNDGDISTYLTKCARIKHGAHALTGPKVMATGLSQIQNHISSSSRQPLTKDIKKLEVQLAESKKQAEDFSSQLQQHLSQYTALCSQLQIHENTEQSAIVQNLIDINRRVEDLALSLSQYLVDTYGGQDKTTTQYAAHLSELKLLFEHDEKEGSLVQSSKGEGMLLDDFLDVAIRSILCEQLYKRIFAPFHPGLSRSDPRDQYTIKLYNHIKAKETQATLGRWRTASFSAISGIIGERELLRLRTQIGSDILDNNLMPMLGHLFGSDKKVLIPRSHAESLTELTTQAWDWCVVLKEKIVLLGDYQPIAYRYGATFNTSVMSEFEPQPGSQPNRILSTIGLGLNVEVAQGTGEGLCRTTLLKACVVTEGWFRID</sequence>
<protein>
    <recommendedName>
        <fullName evidence="3">G domain-containing protein</fullName>
    </recommendedName>
</protein>
<keyword evidence="5" id="KW-1185">Reference proteome</keyword>
<feature type="domain" description="G" evidence="3">
    <location>
        <begin position="74"/>
        <end position="131"/>
    </location>
</feature>
<name>A0A0B7FDF5_THACB</name>
<dbReference type="InterPro" id="IPR006073">
    <property type="entry name" value="GTP-bd"/>
</dbReference>
<evidence type="ECO:0000256" key="1">
    <source>
        <dbReference type="SAM" id="Coils"/>
    </source>
</evidence>
<evidence type="ECO:0000313" key="5">
    <source>
        <dbReference type="Proteomes" id="UP000059188"/>
    </source>
</evidence>
<dbReference type="CDD" id="cd00882">
    <property type="entry name" value="Ras_like_GTPase"/>
    <property type="match status" value="1"/>
</dbReference>
<proteinExistence type="predicted"/>
<evidence type="ECO:0000256" key="2">
    <source>
        <dbReference type="SAM" id="MobiDB-lite"/>
    </source>
</evidence>
<dbReference type="Pfam" id="PF01926">
    <property type="entry name" value="MMR_HSR1"/>
    <property type="match status" value="1"/>
</dbReference>
<organism evidence="4 5">
    <name type="scientific">Thanatephorus cucumeris (strain AG1-IB / isolate 7/3/14)</name>
    <name type="common">Lettuce bottom rot fungus</name>
    <name type="synonym">Rhizoctonia solani</name>
    <dbReference type="NCBI Taxonomy" id="1108050"/>
    <lineage>
        <taxon>Eukaryota</taxon>
        <taxon>Fungi</taxon>
        <taxon>Dikarya</taxon>
        <taxon>Basidiomycota</taxon>
        <taxon>Agaricomycotina</taxon>
        <taxon>Agaricomycetes</taxon>
        <taxon>Cantharellales</taxon>
        <taxon>Ceratobasidiaceae</taxon>
        <taxon>Rhizoctonia</taxon>
        <taxon>Rhizoctonia solani AG-1</taxon>
    </lineage>
</organism>
<dbReference type="OrthoDB" id="3229136at2759"/>
<dbReference type="InterPro" id="IPR027417">
    <property type="entry name" value="P-loop_NTPase"/>
</dbReference>
<dbReference type="SUPFAM" id="SSF52540">
    <property type="entry name" value="P-loop containing nucleoside triphosphate hydrolases"/>
    <property type="match status" value="1"/>
</dbReference>
<reference evidence="4 5" key="1">
    <citation type="submission" date="2014-11" db="EMBL/GenBank/DDBJ databases">
        <authorList>
            <person name="Wibberg Daniel"/>
        </authorList>
    </citation>
    <scope>NUCLEOTIDE SEQUENCE [LARGE SCALE GENOMIC DNA]</scope>
    <source>
        <strain evidence="4">Rhizoctonia solani AG1-IB 7/3/14</strain>
    </source>
</reference>
<feature type="region of interest" description="Disordered" evidence="2">
    <location>
        <begin position="1"/>
        <end position="58"/>
    </location>
</feature>
<keyword evidence="1" id="KW-0175">Coiled coil</keyword>